<sequence>MQFTYRTSAIIWGEAPSLRSILNQSRCFTAVAFLLDVTSVILLTVSIIISPHRDGWFRILMLVLLVFCAAGAAFTSVRWWRLHKAQTQASIPYYGAPPPAVPAR</sequence>
<keyword evidence="1" id="KW-1133">Transmembrane helix</keyword>
<keyword evidence="1" id="KW-0812">Transmembrane</keyword>
<dbReference type="EMBL" id="JARKIE010000406">
    <property type="protein sequence ID" value="KAJ7643260.1"/>
    <property type="molecule type" value="Genomic_DNA"/>
</dbReference>
<organism evidence="2 3">
    <name type="scientific">Mycena rosella</name>
    <name type="common">Pink bonnet</name>
    <name type="synonym">Agaricus rosellus</name>
    <dbReference type="NCBI Taxonomy" id="1033263"/>
    <lineage>
        <taxon>Eukaryota</taxon>
        <taxon>Fungi</taxon>
        <taxon>Dikarya</taxon>
        <taxon>Basidiomycota</taxon>
        <taxon>Agaricomycotina</taxon>
        <taxon>Agaricomycetes</taxon>
        <taxon>Agaricomycetidae</taxon>
        <taxon>Agaricales</taxon>
        <taxon>Marasmiineae</taxon>
        <taxon>Mycenaceae</taxon>
        <taxon>Mycena</taxon>
    </lineage>
</organism>
<protein>
    <submittedName>
        <fullName evidence="2">Uncharacterized protein</fullName>
    </submittedName>
</protein>
<gene>
    <name evidence="2" type="ORF">B0H17DRAFT_1104483</name>
</gene>
<proteinExistence type="predicted"/>
<keyword evidence="3" id="KW-1185">Reference proteome</keyword>
<evidence type="ECO:0000256" key="1">
    <source>
        <dbReference type="SAM" id="Phobius"/>
    </source>
</evidence>
<name>A0AAD7CA00_MYCRO</name>
<dbReference type="AlphaFoldDB" id="A0AAD7CA00"/>
<comment type="caution">
    <text evidence="2">The sequence shown here is derived from an EMBL/GenBank/DDBJ whole genome shotgun (WGS) entry which is preliminary data.</text>
</comment>
<feature type="transmembrane region" description="Helical" evidence="1">
    <location>
        <begin position="55"/>
        <end position="74"/>
    </location>
</feature>
<reference evidence="2" key="1">
    <citation type="submission" date="2023-03" db="EMBL/GenBank/DDBJ databases">
        <title>Massive genome expansion in bonnet fungi (Mycena s.s.) driven by repeated elements and novel gene families across ecological guilds.</title>
        <authorList>
            <consortium name="Lawrence Berkeley National Laboratory"/>
            <person name="Harder C.B."/>
            <person name="Miyauchi S."/>
            <person name="Viragh M."/>
            <person name="Kuo A."/>
            <person name="Thoen E."/>
            <person name="Andreopoulos B."/>
            <person name="Lu D."/>
            <person name="Skrede I."/>
            <person name="Drula E."/>
            <person name="Henrissat B."/>
            <person name="Morin E."/>
            <person name="Kohler A."/>
            <person name="Barry K."/>
            <person name="LaButti K."/>
            <person name="Morin E."/>
            <person name="Salamov A."/>
            <person name="Lipzen A."/>
            <person name="Mereny Z."/>
            <person name="Hegedus B."/>
            <person name="Baldrian P."/>
            <person name="Stursova M."/>
            <person name="Weitz H."/>
            <person name="Taylor A."/>
            <person name="Grigoriev I.V."/>
            <person name="Nagy L.G."/>
            <person name="Martin F."/>
            <person name="Kauserud H."/>
        </authorList>
    </citation>
    <scope>NUCLEOTIDE SEQUENCE</scope>
    <source>
        <strain evidence="2">CBHHK067</strain>
    </source>
</reference>
<feature type="transmembrane region" description="Helical" evidence="1">
    <location>
        <begin position="27"/>
        <end position="49"/>
    </location>
</feature>
<keyword evidence="1" id="KW-0472">Membrane</keyword>
<accession>A0AAD7CA00</accession>
<dbReference type="Proteomes" id="UP001221757">
    <property type="component" value="Unassembled WGS sequence"/>
</dbReference>
<evidence type="ECO:0000313" key="3">
    <source>
        <dbReference type="Proteomes" id="UP001221757"/>
    </source>
</evidence>
<evidence type="ECO:0000313" key="2">
    <source>
        <dbReference type="EMBL" id="KAJ7643260.1"/>
    </source>
</evidence>